<dbReference type="Pfam" id="PF13479">
    <property type="entry name" value="AAA_24"/>
    <property type="match status" value="1"/>
</dbReference>
<dbReference type="EMBL" id="BARS01004314">
    <property type="protein sequence ID" value="GAF76247.1"/>
    <property type="molecule type" value="Genomic_DNA"/>
</dbReference>
<accession>X0SK30</accession>
<evidence type="ECO:0000313" key="1">
    <source>
        <dbReference type="EMBL" id="GAF76247.1"/>
    </source>
</evidence>
<reference evidence="1" key="1">
    <citation type="journal article" date="2014" name="Front. Microbiol.">
        <title>High frequency of phylogenetically diverse reductive dehalogenase-homologous genes in deep subseafloor sedimentary metagenomes.</title>
        <authorList>
            <person name="Kawai M."/>
            <person name="Futagami T."/>
            <person name="Toyoda A."/>
            <person name="Takaki Y."/>
            <person name="Nishi S."/>
            <person name="Hori S."/>
            <person name="Arai W."/>
            <person name="Tsubouchi T."/>
            <person name="Morono Y."/>
            <person name="Uchiyama I."/>
            <person name="Ito T."/>
            <person name="Fujiyama A."/>
            <person name="Inagaki F."/>
            <person name="Takami H."/>
        </authorList>
    </citation>
    <scope>NUCLEOTIDE SEQUENCE</scope>
    <source>
        <strain evidence="1">Expedition CK06-06</strain>
    </source>
</reference>
<comment type="caution">
    <text evidence="1">The sequence shown here is derived from an EMBL/GenBank/DDBJ whole genome shotgun (WGS) entry which is preliminary data.</text>
</comment>
<dbReference type="Gene3D" id="3.40.50.300">
    <property type="entry name" value="P-loop containing nucleotide triphosphate hydrolases"/>
    <property type="match status" value="1"/>
</dbReference>
<feature type="non-terminal residue" evidence="1">
    <location>
        <position position="249"/>
    </location>
</feature>
<dbReference type="AlphaFoldDB" id="X0SK30"/>
<proteinExistence type="predicted"/>
<name>X0SK30_9ZZZZ</name>
<dbReference type="SUPFAM" id="SSF52540">
    <property type="entry name" value="P-loop containing nucleoside triphosphate hydrolases"/>
    <property type="match status" value="1"/>
</dbReference>
<dbReference type="InterPro" id="IPR027417">
    <property type="entry name" value="P-loop_NTPase"/>
</dbReference>
<gene>
    <name evidence="1" type="ORF">S01H1_08408</name>
</gene>
<sequence>MKIKTYTPADHYIKALIYGASGSGKTTFGGSAIAKDNSKVLFLSAEKGLMSIKDKKPKYVEIKSMSDLIEAYTYLNIEDHKFETVVIDSITEISNILKLEIEKREGHTMQLQNWGEIKNKLIGVFRDFRDLPMNVIFLSQEAYITDEDKIRKIVPSLDGKGATTAIPRYCDTVGYIKVDIKGNREIFTDHNIKYVTKDRHNCIDGLLEFTDWIKAIKKTKLEKEEIEEVEVETTIETRSDAIDYKNLLH</sequence>
<protein>
    <submittedName>
        <fullName evidence="1">Uncharacterized protein</fullName>
    </submittedName>
</protein>
<organism evidence="1">
    <name type="scientific">marine sediment metagenome</name>
    <dbReference type="NCBI Taxonomy" id="412755"/>
    <lineage>
        <taxon>unclassified sequences</taxon>
        <taxon>metagenomes</taxon>
        <taxon>ecological metagenomes</taxon>
    </lineage>
</organism>